<evidence type="ECO:0000313" key="2">
    <source>
        <dbReference type="EMBL" id="KAA6186328.1"/>
    </source>
</evidence>
<feature type="domain" description="PilZ" evidence="1">
    <location>
        <begin position="16"/>
        <end position="109"/>
    </location>
</feature>
<dbReference type="Pfam" id="PF07238">
    <property type="entry name" value="PilZ"/>
    <property type="match status" value="1"/>
</dbReference>
<dbReference type="Proteomes" id="UP000322981">
    <property type="component" value="Unassembled WGS sequence"/>
</dbReference>
<organism evidence="2 3">
    <name type="scientific">Thiohalocapsa marina</name>
    <dbReference type="NCBI Taxonomy" id="424902"/>
    <lineage>
        <taxon>Bacteria</taxon>
        <taxon>Pseudomonadati</taxon>
        <taxon>Pseudomonadota</taxon>
        <taxon>Gammaproteobacteria</taxon>
        <taxon>Chromatiales</taxon>
        <taxon>Chromatiaceae</taxon>
        <taxon>Thiohalocapsa</taxon>
    </lineage>
</organism>
<reference evidence="2 3" key="1">
    <citation type="submission" date="2019-09" db="EMBL/GenBank/DDBJ databases">
        <title>Whole-genome sequence of the purple sulfur bacterium Thiohalocapsa marina DSM 19078.</title>
        <authorList>
            <person name="Kyndt J.A."/>
            <person name="Meyer T.E."/>
        </authorList>
    </citation>
    <scope>NUCLEOTIDE SEQUENCE [LARGE SCALE GENOMIC DNA]</scope>
    <source>
        <strain evidence="2 3">DSM 19078</strain>
    </source>
</reference>
<protein>
    <submittedName>
        <fullName evidence="2">Pilus assembly protein PilZ</fullName>
    </submittedName>
</protein>
<evidence type="ECO:0000313" key="3">
    <source>
        <dbReference type="Proteomes" id="UP000322981"/>
    </source>
</evidence>
<dbReference type="AlphaFoldDB" id="A0A5M8FN58"/>
<proteinExistence type="predicted"/>
<dbReference type="EMBL" id="VWXX01000005">
    <property type="protein sequence ID" value="KAA6186328.1"/>
    <property type="molecule type" value="Genomic_DNA"/>
</dbReference>
<keyword evidence="3" id="KW-1185">Reference proteome</keyword>
<sequence length="121" mass="13430">MDNGASENTNARQRVLSLVIRDQAALYASYMPFIKNGGLFVPTTGDYRLGDELFVLLQLLNEPERLPIAGTVVWVTPQGAEGNRQVGVGIQFSDQDKGDARRRIEHYLADSLDSDRPTHTL</sequence>
<dbReference type="GO" id="GO:0035438">
    <property type="term" value="F:cyclic-di-GMP binding"/>
    <property type="evidence" value="ECO:0007669"/>
    <property type="project" value="InterPro"/>
</dbReference>
<name>A0A5M8FN58_9GAMM</name>
<evidence type="ECO:0000259" key="1">
    <source>
        <dbReference type="Pfam" id="PF07238"/>
    </source>
</evidence>
<dbReference type="OrthoDB" id="5296245at2"/>
<comment type="caution">
    <text evidence="2">The sequence shown here is derived from an EMBL/GenBank/DDBJ whole genome shotgun (WGS) entry which is preliminary data.</text>
</comment>
<dbReference type="Gene3D" id="2.40.10.220">
    <property type="entry name" value="predicted glycosyltransferase like domains"/>
    <property type="match status" value="1"/>
</dbReference>
<dbReference type="InterPro" id="IPR009875">
    <property type="entry name" value="PilZ_domain"/>
</dbReference>
<accession>A0A5M8FN58</accession>
<gene>
    <name evidence="2" type="ORF">F2Q65_05905</name>
</gene>
<dbReference type="RefSeq" id="WP_150091371.1">
    <property type="nucleotide sequence ID" value="NZ_VWXX01000005.1"/>
</dbReference>